<feature type="modified residue" description="Pyruvic acid (Ser); by autocatalysis" evidence="10">
    <location>
        <position position="116"/>
    </location>
</feature>
<evidence type="ECO:0000256" key="9">
    <source>
        <dbReference type="ARBA" id="ARBA00023317"/>
    </source>
</evidence>
<keyword evidence="12" id="KW-1185">Reference proteome</keyword>
<dbReference type="InterPro" id="IPR003826">
    <property type="entry name" value="AdoMetDC_fam_prok"/>
</dbReference>
<dbReference type="EC" id="4.1.1.50" evidence="10"/>
<feature type="site" description="Cleavage (non-hydrolytic); by autolysis" evidence="10">
    <location>
        <begin position="115"/>
        <end position="116"/>
    </location>
</feature>
<reference evidence="11" key="1">
    <citation type="submission" date="2022-06" db="EMBL/GenBank/DDBJ databases">
        <title>Vallitalea longa sp. nov., an anaerobic bacterium isolated from marine sediment.</title>
        <authorList>
            <person name="Hirano S."/>
            <person name="Terahara T."/>
            <person name="Mori K."/>
            <person name="Hamada M."/>
            <person name="Matsumoto R."/>
            <person name="Kobayashi T."/>
        </authorList>
    </citation>
    <scope>NUCLEOTIDE SEQUENCE</scope>
    <source>
        <strain evidence="11">SH18-1</strain>
    </source>
</reference>
<dbReference type="EMBL" id="BRLB01000006">
    <property type="protein sequence ID" value="GKX29888.1"/>
    <property type="molecule type" value="Genomic_DNA"/>
</dbReference>
<proteinExistence type="inferred from homology"/>
<dbReference type="Proteomes" id="UP001144256">
    <property type="component" value="Unassembled WGS sequence"/>
</dbReference>
<dbReference type="GO" id="GO:0008295">
    <property type="term" value="P:spermidine biosynthetic process"/>
    <property type="evidence" value="ECO:0007669"/>
    <property type="project" value="UniProtKB-UniRule"/>
</dbReference>
<evidence type="ECO:0000256" key="6">
    <source>
        <dbReference type="ARBA" id="ARBA00023145"/>
    </source>
</evidence>
<name>A0A9W5YCL1_9FIRM</name>
<keyword evidence="7 10" id="KW-0456">Lyase</keyword>
<evidence type="ECO:0000313" key="11">
    <source>
        <dbReference type="EMBL" id="GKX29888.1"/>
    </source>
</evidence>
<dbReference type="HAMAP" id="MF_00465">
    <property type="entry name" value="AdoMetDC_2"/>
    <property type="match status" value="1"/>
</dbReference>
<keyword evidence="1 10" id="KW-0949">S-adenosyl-L-methionine</keyword>
<keyword evidence="9 10" id="KW-0670">Pyruvate</keyword>
<sequence>MSKKYKIHGFNNLTKTLNMNFYNICYISNKKMKERYIEFINCNYNADNLTDILRNVTSMIGANILNIAKQDYDPQGASASLLISEGEIPIIRIDDSCNRGNVIPNTQHIVGHLDKSHVTVHTYPENNTSNDIFVIRIDIEISTCGEISPLESIDYLIEKFNSNIITIDYRVRGFSRDTSGRKHYIDHKISSIQDFISQKNKLDYKMVDFNSPKNNIFYTKMIDNVFILDSYLFEMKKETLLDNHQIQSITTKIKNEMNSIFFCEE</sequence>
<dbReference type="InterPro" id="IPR009165">
    <property type="entry name" value="S-AdoMet_deCO2ase_bac"/>
</dbReference>
<comment type="cofactor">
    <cofactor evidence="10">
        <name>pyruvate</name>
        <dbReference type="ChEBI" id="CHEBI:15361"/>
    </cofactor>
    <text evidence="10">Binds 1 pyruvoyl group covalently per subunit.</text>
</comment>
<feature type="active site" description="Proton donor; for catalytic activity" evidence="10">
    <location>
        <position position="144"/>
    </location>
</feature>
<dbReference type="SUPFAM" id="SSF56276">
    <property type="entry name" value="S-adenosylmethionine decarboxylase"/>
    <property type="match status" value="1"/>
</dbReference>
<dbReference type="Pfam" id="PF02675">
    <property type="entry name" value="AdoMet_dc"/>
    <property type="match status" value="1"/>
</dbReference>
<evidence type="ECO:0000256" key="2">
    <source>
        <dbReference type="ARBA" id="ARBA00022793"/>
    </source>
</evidence>
<feature type="chain" id="PRO_5041030259" description="S-adenosylmethionine decarboxylase alpha chain" evidence="10">
    <location>
        <begin position="116"/>
        <end position="265"/>
    </location>
</feature>
<evidence type="ECO:0000256" key="1">
    <source>
        <dbReference type="ARBA" id="ARBA00022691"/>
    </source>
</evidence>
<comment type="PTM">
    <text evidence="10">Is synthesized initially as an inactive proenzyme. Formation of the active enzyme involves a self-maturation process in which the active site pyruvoyl group is generated from an internal serine residue via an autocatalytic post-translational modification. Two non-identical subunits are generated from the proenzyme in this reaction, and the pyruvate is formed at the N-terminus of the alpha chain, which is derived from the carboxyl end of the proenzyme. The post-translation cleavage follows an unusual pathway, termed non-hydrolytic serinolysis, in which the side chain hydroxyl group of the serine supplies its oxygen atom to form the C-terminus of the beta chain, while the remainder of the serine residue undergoes an oxidative deamination to produce ammonia and the pyruvoyl group blocking the N-terminus of the alpha chain.</text>
</comment>
<feature type="active site" description="Proton acceptor; for processing activity" evidence="10">
    <location>
        <position position="121"/>
    </location>
</feature>
<dbReference type="GO" id="GO:0004014">
    <property type="term" value="F:adenosylmethionine decarboxylase activity"/>
    <property type="evidence" value="ECO:0007669"/>
    <property type="project" value="UniProtKB-UniRule"/>
</dbReference>
<comment type="function">
    <text evidence="10">Catalyzes the decarboxylation of S-adenosylmethionine to S-adenosylmethioninamine (dcAdoMet), the propylamine donor required for the synthesis of the polyamines spermine and spermidine from the diamine putrescine.</text>
</comment>
<dbReference type="InterPro" id="IPR016067">
    <property type="entry name" value="S-AdoMet_deCO2ase_core"/>
</dbReference>
<comment type="subunit">
    <text evidence="10">Heterooctamer of four alpha and four beta chains arranged as a tetramer of alpha/beta heterodimers.</text>
</comment>
<comment type="pathway">
    <text evidence="10">Amine and polyamine biosynthesis; S-adenosylmethioninamine biosynthesis; S-adenosylmethioninamine from S-adenosyl-L-methionine: step 1/1.</text>
</comment>
<feature type="chain" id="PRO_5041030260" description="S-adenosylmethionine decarboxylase beta chain" evidence="10">
    <location>
        <begin position="1"/>
        <end position="115"/>
    </location>
</feature>
<evidence type="ECO:0000256" key="3">
    <source>
        <dbReference type="ARBA" id="ARBA00022813"/>
    </source>
</evidence>
<dbReference type="PANTHER" id="PTHR33866">
    <property type="entry name" value="S-ADENOSYLMETHIONINE DECARBOXYLASE PROENZYME"/>
    <property type="match status" value="1"/>
</dbReference>
<organism evidence="11 12">
    <name type="scientific">Vallitalea longa</name>
    <dbReference type="NCBI Taxonomy" id="2936439"/>
    <lineage>
        <taxon>Bacteria</taxon>
        <taxon>Bacillati</taxon>
        <taxon>Bacillota</taxon>
        <taxon>Clostridia</taxon>
        <taxon>Lachnospirales</taxon>
        <taxon>Vallitaleaceae</taxon>
        <taxon>Vallitalea</taxon>
    </lineage>
</organism>
<comment type="caution">
    <text evidence="11">The sequence shown here is derived from an EMBL/GenBank/DDBJ whole genome shotgun (WGS) entry which is preliminary data.</text>
</comment>
<dbReference type="AlphaFoldDB" id="A0A9W5YCL1"/>
<keyword evidence="5 10" id="KW-0620">Polyamine biosynthesis</keyword>
<dbReference type="PANTHER" id="PTHR33866:SF1">
    <property type="entry name" value="S-ADENOSYLMETHIONINE DECARBOXYLASE PROENZYME"/>
    <property type="match status" value="1"/>
</dbReference>
<dbReference type="GO" id="GO:0005829">
    <property type="term" value="C:cytosol"/>
    <property type="evidence" value="ECO:0007669"/>
    <property type="project" value="TreeGrafter"/>
</dbReference>
<keyword evidence="2 10" id="KW-0210">Decarboxylase</keyword>
<dbReference type="NCBIfam" id="TIGR03331">
    <property type="entry name" value="SAM_DCase_Eco"/>
    <property type="match status" value="1"/>
</dbReference>
<feature type="active site" description="Schiff-base intermediate with substrate; via pyruvic acid" evidence="10">
    <location>
        <position position="116"/>
    </location>
</feature>
<dbReference type="RefSeq" id="WP_281815623.1">
    <property type="nucleotide sequence ID" value="NZ_BRLB01000006.1"/>
</dbReference>
<evidence type="ECO:0000256" key="10">
    <source>
        <dbReference type="HAMAP-Rule" id="MF_00465"/>
    </source>
</evidence>
<protein>
    <recommendedName>
        <fullName evidence="10">S-adenosylmethionine decarboxylase proenzyme</fullName>
        <shortName evidence="10">AdoMetDC</shortName>
        <shortName evidence="10">SAMDC</shortName>
        <ecNumber evidence="10">4.1.1.50</ecNumber>
    </recommendedName>
    <component>
        <recommendedName>
            <fullName evidence="10">S-adenosylmethionine decarboxylase beta chain</fullName>
        </recommendedName>
    </component>
    <component>
        <recommendedName>
            <fullName evidence="10">S-adenosylmethionine decarboxylase alpha chain</fullName>
        </recommendedName>
    </component>
</protein>
<accession>A0A9W5YCL1</accession>
<comment type="similarity">
    <text evidence="10">Belongs to the prokaryotic AdoMetDC family. Type 2 subfamily.</text>
</comment>
<comment type="catalytic activity">
    <reaction evidence="10">
        <text>S-adenosyl-L-methionine + H(+) = S-adenosyl 3-(methylsulfanyl)propylamine + CO2</text>
        <dbReference type="Rhea" id="RHEA:15981"/>
        <dbReference type="ChEBI" id="CHEBI:15378"/>
        <dbReference type="ChEBI" id="CHEBI:16526"/>
        <dbReference type="ChEBI" id="CHEBI:57443"/>
        <dbReference type="ChEBI" id="CHEBI:59789"/>
        <dbReference type="EC" id="4.1.1.50"/>
    </reaction>
</comment>
<dbReference type="PIRSF" id="PIRSF001356">
    <property type="entry name" value="SAM_decarboxylas"/>
    <property type="match status" value="1"/>
</dbReference>
<keyword evidence="6 10" id="KW-0865">Zymogen</keyword>
<keyword evidence="3 10" id="KW-0068">Autocatalytic cleavage</keyword>
<evidence type="ECO:0000256" key="5">
    <source>
        <dbReference type="ARBA" id="ARBA00023115"/>
    </source>
</evidence>
<keyword evidence="4 10" id="KW-0745">Spermidine biosynthesis</keyword>
<evidence type="ECO:0000256" key="4">
    <source>
        <dbReference type="ARBA" id="ARBA00023066"/>
    </source>
</evidence>
<evidence type="ECO:0000256" key="8">
    <source>
        <dbReference type="ARBA" id="ARBA00023270"/>
    </source>
</evidence>
<keyword evidence="8 10" id="KW-0704">Schiff base</keyword>
<evidence type="ECO:0000256" key="7">
    <source>
        <dbReference type="ARBA" id="ARBA00023239"/>
    </source>
</evidence>
<dbReference type="Gene3D" id="3.60.90.10">
    <property type="entry name" value="S-adenosylmethionine decarboxylase"/>
    <property type="match status" value="1"/>
</dbReference>
<gene>
    <name evidence="10 11" type="primary">speD</name>
    <name evidence="11" type="ORF">SH1V18_23680</name>
</gene>
<evidence type="ECO:0000313" key="12">
    <source>
        <dbReference type="Proteomes" id="UP001144256"/>
    </source>
</evidence>